<dbReference type="PANTHER" id="PTHR36713">
    <property type="entry name" value="OS09G0344700 PROTEIN"/>
    <property type="match status" value="1"/>
</dbReference>
<protein>
    <submittedName>
        <fullName evidence="2">Uncharacterized protein</fullName>
    </submittedName>
</protein>
<evidence type="ECO:0000313" key="3">
    <source>
        <dbReference type="Proteomes" id="UP001603857"/>
    </source>
</evidence>
<dbReference type="EMBL" id="JBGMDY010000005">
    <property type="protein sequence ID" value="KAL2333145.1"/>
    <property type="molecule type" value="Genomic_DNA"/>
</dbReference>
<comment type="caution">
    <text evidence="2">The sequence shown here is derived from an EMBL/GenBank/DDBJ whole genome shotgun (WGS) entry which is preliminary data.</text>
</comment>
<reference evidence="2 3" key="1">
    <citation type="submission" date="2024-08" db="EMBL/GenBank/DDBJ databases">
        <title>Insights into the chromosomal genome structure of Flemingia macrophylla.</title>
        <authorList>
            <person name="Ding Y."/>
            <person name="Zhao Y."/>
            <person name="Bi W."/>
            <person name="Wu M."/>
            <person name="Zhao G."/>
            <person name="Gong Y."/>
            <person name="Li W."/>
            <person name="Zhang P."/>
        </authorList>
    </citation>
    <scope>NUCLEOTIDE SEQUENCE [LARGE SCALE GENOMIC DNA]</scope>
    <source>
        <strain evidence="2">DYQJB</strain>
        <tissue evidence="2">Leaf</tissue>
    </source>
</reference>
<dbReference type="AlphaFoldDB" id="A0ABD1MBH8"/>
<gene>
    <name evidence="2" type="ORF">Fmac_014358</name>
</gene>
<keyword evidence="3" id="KW-1185">Reference proteome</keyword>
<evidence type="ECO:0000313" key="2">
    <source>
        <dbReference type="EMBL" id="KAL2333145.1"/>
    </source>
</evidence>
<sequence>MESRKGKSGMLHQILPPRLEDAGLEDPALPPDSIHQAFLKAAAAASIFHHHHDNDDCGCVNDPWPTANHRPCTVDRGFEVFTDAVRVIGGEGFRDGGEGFRDGGVQDVLVQGEAKLGEEDVRPCVDDLRGLDIKVGKKGRNVGEEDDEKNKKPTLVEGFA</sequence>
<dbReference type="Proteomes" id="UP001603857">
    <property type="component" value="Unassembled WGS sequence"/>
</dbReference>
<dbReference type="PANTHER" id="PTHR36713:SF1">
    <property type="entry name" value="OS09G0344700 PROTEIN"/>
    <property type="match status" value="1"/>
</dbReference>
<feature type="region of interest" description="Disordered" evidence="1">
    <location>
        <begin position="137"/>
        <end position="160"/>
    </location>
</feature>
<evidence type="ECO:0000256" key="1">
    <source>
        <dbReference type="SAM" id="MobiDB-lite"/>
    </source>
</evidence>
<name>A0ABD1MBH8_9FABA</name>
<proteinExistence type="predicted"/>
<organism evidence="2 3">
    <name type="scientific">Flemingia macrophylla</name>
    <dbReference type="NCBI Taxonomy" id="520843"/>
    <lineage>
        <taxon>Eukaryota</taxon>
        <taxon>Viridiplantae</taxon>
        <taxon>Streptophyta</taxon>
        <taxon>Embryophyta</taxon>
        <taxon>Tracheophyta</taxon>
        <taxon>Spermatophyta</taxon>
        <taxon>Magnoliopsida</taxon>
        <taxon>eudicotyledons</taxon>
        <taxon>Gunneridae</taxon>
        <taxon>Pentapetalae</taxon>
        <taxon>rosids</taxon>
        <taxon>fabids</taxon>
        <taxon>Fabales</taxon>
        <taxon>Fabaceae</taxon>
        <taxon>Papilionoideae</taxon>
        <taxon>50 kb inversion clade</taxon>
        <taxon>NPAAA clade</taxon>
        <taxon>indigoferoid/millettioid clade</taxon>
        <taxon>Phaseoleae</taxon>
        <taxon>Flemingia</taxon>
    </lineage>
</organism>
<accession>A0ABD1MBH8</accession>